<feature type="transmembrane region" description="Helical" evidence="8">
    <location>
        <begin position="6"/>
        <end position="26"/>
    </location>
</feature>
<evidence type="ECO:0000256" key="2">
    <source>
        <dbReference type="ARBA" id="ARBA00005891"/>
    </source>
</evidence>
<dbReference type="PANTHER" id="PTHR12049:SF7">
    <property type="entry name" value="PROTEIN ARGININE METHYLTRANSFERASE NDUFAF7, MITOCHONDRIAL"/>
    <property type="match status" value="1"/>
</dbReference>
<evidence type="ECO:0000256" key="5">
    <source>
        <dbReference type="ARBA" id="ARBA00023128"/>
    </source>
</evidence>
<evidence type="ECO:0000313" key="9">
    <source>
        <dbReference type="EMBL" id="KAK6928278.1"/>
    </source>
</evidence>
<evidence type="ECO:0000256" key="7">
    <source>
        <dbReference type="RuleBase" id="RU364114"/>
    </source>
</evidence>
<sequence>MLSDVLFISVFFSYVQILVCFISKIYTCNFIPDEALQVGFSHKHEQIEVCPKAIATRLSRDGGGALIIDYGLDGIVSDGLQIVFFSSSNFTILLRAIRKHKFVHILDNPGTADLSAYVDFASIRHCERSFRTALMNKLRVLRTGYWRLVGDGEATFWEGPDEQAPIGISTCYLAIPIVNKGQGIPIPFQEKVRREALGLEATIGASVSQ</sequence>
<protein>
    <recommendedName>
        <fullName evidence="7">Protein arginine methyltransferase NDUFAF7</fullName>
        <ecNumber evidence="7">2.1.1.320</ecNumber>
    </recommendedName>
</protein>
<dbReference type="GO" id="GO:0032981">
    <property type="term" value="P:mitochondrial respiratory chain complex I assembly"/>
    <property type="evidence" value="ECO:0007669"/>
    <property type="project" value="TreeGrafter"/>
</dbReference>
<dbReference type="Gene3D" id="3.40.50.12710">
    <property type="match status" value="1"/>
</dbReference>
<comment type="function">
    <text evidence="7">Arginine methyltransferase involved in the assembly or stability of mitochondrial NADH:ubiquinone oxidoreductase complex (complex I).</text>
</comment>
<dbReference type="GO" id="GO:0035243">
    <property type="term" value="F:protein-arginine omega-N symmetric methyltransferase activity"/>
    <property type="evidence" value="ECO:0007669"/>
    <property type="project" value="UniProtKB-EC"/>
</dbReference>
<keyword evidence="3 7" id="KW-0489">Methyltransferase</keyword>
<dbReference type="SUPFAM" id="SSF53335">
    <property type="entry name" value="S-adenosyl-L-methionine-dependent methyltransferases"/>
    <property type="match status" value="1"/>
</dbReference>
<evidence type="ECO:0000256" key="8">
    <source>
        <dbReference type="SAM" id="Phobius"/>
    </source>
</evidence>
<name>A0AAN8ZC78_9MAGN</name>
<comment type="catalytic activity">
    <reaction evidence="6 7">
        <text>L-arginyl-[protein] + 2 S-adenosyl-L-methionine = N(omega),N(omega)'-dimethyl-L-arginyl-[protein] + 2 S-adenosyl-L-homocysteine + 2 H(+)</text>
        <dbReference type="Rhea" id="RHEA:48108"/>
        <dbReference type="Rhea" id="RHEA-COMP:10532"/>
        <dbReference type="Rhea" id="RHEA-COMP:11992"/>
        <dbReference type="ChEBI" id="CHEBI:15378"/>
        <dbReference type="ChEBI" id="CHEBI:29965"/>
        <dbReference type="ChEBI" id="CHEBI:57856"/>
        <dbReference type="ChEBI" id="CHEBI:59789"/>
        <dbReference type="ChEBI" id="CHEBI:88221"/>
        <dbReference type="EC" id="2.1.1.320"/>
    </reaction>
</comment>
<comment type="subcellular location">
    <subcellularLocation>
        <location evidence="1 7">Mitochondrion</location>
    </subcellularLocation>
</comment>
<keyword evidence="8" id="KW-1133">Transmembrane helix</keyword>
<keyword evidence="10" id="KW-1185">Reference proteome</keyword>
<evidence type="ECO:0000256" key="3">
    <source>
        <dbReference type="ARBA" id="ARBA00022603"/>
    </source>
</evidence>
<reference evidence="9 10" key="1">
    <citation type="submission" date="2023-12" db="EMBL/GenBank/DDBJ databases">
        <title>A high-quality genome assembly for Dillenia turbinata (Dilleniales).</title>
        <authorList>
            <person name="Chanderbali A."/>
        </authorList>
    </citation>
    <scope>NUCLEOTIDE SEQUENCE [LARGE SCALE GENOMIC DNA]</scope>
    <source>
        <strain evidence="9">LSX21</strain>
        <tissue evidence="9">Leaf</tissue>
    </source>
</reference>
<accession>A0AAN8ZC78</accession>
<dbReference type="EC" id="2.1.1.320" evidence="7"/>
<dbReference type="InterPro" id="IPR003788">
    <property type="entry name" value="NDUFAF7"/>
</dbReference>
<keyword evidence="8" id="KW-0472">Membrane</keyword>
<dbReference type="InterPro" id="IPR029063">
    <property type="entry name" value="SAM-dependent_MTases_sf"/>
</dbReference>
<gene>
    <name evidence="9" type="ORF">RJ641_006869</name>
</gene>
<proteinExistence type="inferred from homology"/>
<dbReference type="EMBL" id="JBAMMX010000014">
    <property type="protein sequence ID" value="KAK6928278.1"/>
    <property type="molecule type" value="Genomic_DNA"/>
</dbReference>
<keyword evidence="5 7" id="KW-0496">Mitochondrion</keyword>
<dbReference type="InterPro" id="IPR038375">
    <property type="entry name" value="NDUFAF7_sf"/>
</dbReference>
<dbReference type="GO" id="GO:0032259">
    <property type="term" value="P:methylation"/>
    <property type="evidence" value="ECO:0007669"/>
    <property type="project" value="UniProtKB-KW"/>
</dbReference>
<evidence type="ECO:0000313" key="10">
    <source>
        <dbReference type="Proteomes" id="UP001370490"/>
    </source>
</evidence>
<dbReference type="AlphaFoldDB" id="A0AAN8ZC78"/>
<evidence type="ECO:0000256" key="4">
    <source>
        <dbReference type="ARBA" id="ARBA00022679"/>
    </source>
</evidence>
<evidence type="ECO:0000256" key="1">
    <source>
        <dbReference type="ARBA" id="ARBA00004173"/>
    </source>
</evidence>
<comment type="caution">
    <text evidence="9">The sequence shown here is derived from an EMBL/GenBank/DDBJ whole genome shotgun (WGS) entry which is preliminary data.</text>
</comment>
<comment type="similarity">
    <text evidence="2 7">Belongs to the NDUFAF7 family.</text>
</comment>
<dbReference type="GO" id="GO:0005739">
    <property type="term" value="C:mitochondrion"/>
    <property type="evidence" value="ECO:0007669"/>
    <property type="project" value="UniProtKB-SubCell"/>
</dbReference>
<keyword evidence="4 7" id="KW-0808">Transferase</keyword>
<evidence type="ECO:0000256" key="6">
    <source>
        <dbReference type="ARBA" id="ARBA00048612"/>
    </source>
</evidence>
<dbReference type="Pfam" id="PF02636">
    <property type="entry name" value="Methyltransf_28"/>
    <property type="match status" value="1"/>
</dbReference>
<dbReference type="Proteomes" id="UP001370490">
    <property type="component" value="Unassembled WGS sequence"/>
</dbReference>
<keyword evidence="8" id="KW-0812">Transmembrane</keyword>
<dbReference type="PANTHER" id="PTHR12049">
    <property type="entry name" value="PROTEIN ARGININE METHYLTRANSFERASE NDUFAF7, MITOCHONDRIAL"/>
    <property type="match status" value="1"/>
</dbReference>
<organism evidence="9 10">
    <name type="scientific">Dillenia turbinata</name>
    <dbReference type="NCBI Taxonomy" id="194707"/>
    <lineage>
        <taxon>Eukaryota</taxon>
        <taxon>Viridiplantae</taxon>
        <taxon>Streptophyta</taxon>
        <taxon>Embryophyta</taxon>
        <taxon>Tracheophyta</taxon>
        <taxon>Spermatophyta</taxon>
        <taxon>Magnoliopsida</taxon>
        <taxon>eudicotyledons</taxon>
        <taxon>Gunneridae</taxon>
        <taxon>Pentapetalae</taxon>
        <taxon>Dilleniales</taxon>
        <taxon>Dilleniaceae</taxon>
        <taxon>Dillenia</taxon>
    </lineage>
</organism>